<keyword evidence="12" id="KW-1185">Reference proteome</keyword>
<keyword evidence="6" id="KW-0560">Oxidoreductase</keyword>
<dbReference type="InterPro" id="IPR045054">
    <property type="entry name" value="P4HA-like"/>
</dbReference>
<dbReference type="EMBL" id="LJIJ01000687">
    <property type="protein sequence ID" value="ODM95303.1"/>
    <property type="molecule type" value="Genomic_DNA"/>
</dbReference>
<evidence type="ECO:0000313" key="12">
    <source>
        <dbReference type="Proteomes" id="UP000094527"/>
    </source>
</evidence>
<evidence type="ECO:0000256" key="4">
    <source>
        <dbReference type="ARBA" id="ARBA00022896"/>
    </source>
</evidence>
<feature type="signal peptide" evidence="9">
    <location>
        <begin position="1"/>
        <end position="24"/>
    </location>
</feature>
<accession>A0A1D2MQI3</accession>
<dbReference type="InterPro" id="IPR044862">
    <property type="entry name" value="Pro_4_hyd_alph_FE2OG_OXY"/>
</dbReference>
<dbReference type="SMART" id="SM00702">
    <property type="entry name" value="P4Hc"/>
    <property type="match status" value="1"/>
</dbReference>
<dbReference type="GO" id="GO:0031418">
    <property type="term" value="F:L-ascorbic acid binding"/>
    <property type="evidence" value="ECO:0007669"/>
    <property type="project" value="UniProtKB-KW"/>
</dbReference>
<reference evidence="11 12" key="1">
    <citation type="journal article" date="2016" name="Genome Biol. Evol.">
        <title>Gene Family Evolution Reflects Adaptation to Soil Environmental Stressors in the Genome of the Collembolan Orchesella cincta.</title>
        <authorList>
            <person name="Faddeeva-Vakhrusheva A."/>
            <person name="Derks M.F."/>
            <person name="Anvar S.Y."/>
            <person name="Agamennone V."/>
            <person name="Suring W."/>
            <person name="Smit S."/>
            <person name="van Straalen N.M."/>
            <person name="Roelofs D."/>
        </authorList>
    </citation>
    <scope>NUCLEOTIDE SEQUENCE [LARGE SCALE GENOMIC DNA]</scope>
    <source>
        <tissue evidence="11">Mixed pool</tissue>
    </source>
</reference>
<dbReference type="PANTHER" id="PTHR10869:SF244">
    <property type="entry name" value="PROLYL 4-HYDROXYLASE SUBUNIT ALPHA-2"/>
    <property type="match status" value="1"/>
</dbReference>
<evidence type="ECO:0000256" key="2">
    <source>
        <dbReference type="ARBA" id="ARBA00022723"/>
    </source>
</evidence>
<proteinExistence type="predicted"/>
<feature type="chain" id="PRO_5008904387" evidence="9">
    <location>
        <begin position="25"/>
        <end position="593"/>
    </location>
</feature>
<dbReference type="PANTHER" id="PTHR10869">
    <property type="entry name" value="PROLYL 4-HYDROXYLASE ALPHA SUBUNIT"/>
    <property type="match status" value="1"/>
</dbReference>
<evidence type="ECO:0000256" key="1">
    <source>
        <dbReference type="ARBA" id="ARBA00001961"/>
    </source>
</evidence>
<dbReference type="OrthoDB" id="420380at2759"/>
<gene>
    <name evidence="11" type="ORF">Ocin01_11377</name>
</gene>
<dbReference type="GO" id="GO:0005783">
    <property type="term" value="C:endoplasmic reticulum"/>
    <property type="evidence" value="ECO:0007669"/>
    <property type="project" value="TreeGrafter"/>
</dbReference>
<dbReference type="Gene3D" id="1.25.40.10">
    <property type="entry name" value="Tetratricopeptide repeat domain"/>
    <property type="match status" value="1"/>
</dbReference>
<dbReference type="Pfam" id="PF13640">
    <property type="entry name" value="2OG-FeII_Oxy_3"/>
    <property type="match status" value="1"/>
</dbReference>
<keyword evidence="8" id="KW-0325">Glycoprotein</keyword>
<dbReference type="AlphaFoldDB" id="A0A1D2MQI3"/>
<dbReference type="Gene3D" id="2.60.120.620">
    <property type="entry name" value="q2cbj1_9rhob like domain"/>
    <property type="match status" value="1"/>
</dbReference>
<dbReference type="GO" id="GO:0004656">
    <property type="term" value="F:procollagen-proline 4-dioxygenase activity"/>
    <property type="evidence" value="ECO:0007669"/>
    <property type="project" value="TreeGrafter"/>
</dbReference>
<evidence type="ECO:0000256" key="7">
    <source>
        <dbReference type="ARBA" id="ARBA00023004"/>
    </source>
</evidence>
<evidence type="ECO:0000259" key="10">
    <source>
        <dbReference type="PROSITE" id="PS51471"/>
    </source>
</evidence>
<keyword evidence="3" id="KW-0256">Endoplasmic reticulum</keyword>
<name>A0A1D2MQI3_ORCCI</name>
<feature type="domain" description="Fe2OG dioxygenase" evidence="10">
    <location>
        <begin position="468"/>
        <end position="578"/>
    </location>
</feature>
<organism evidence="11 12">
    <name type="scientific">Orchesella cincta</name>
    <name type="common">Springtail</name>
    <name type="synonym">Podura cincta</name>
    <dbReference type="NCBI Taxonomy" id="48709"/>
    <lineage>
        <taxon>Eukaryota</taxon>
        <taxon>Metazoa</taxon>
        <taxon>Ecdysozoa</taxon>
        <taxon>Arthropoda</taxon>
        <taxon>Hexapoda</taxon>
        <taxon>Collembola</taxon>
        <taxon>Entomobryomorpha</taxon>
        <taxon>Entomobryoidea</taxon>
        <taxon>Orchesellidae</taxon>
        <taxon>Orchesellinae</taxon>
        <taxon>Orchesella</taxon>
    </lineage>
</organism>
<dbReference type="PROSITE" id="PS51471">
    <property type="entry name" value="FE2OG_OXY"/>
    <property type="match status" value="1"/>
</dbReference>
<comment type="caution">
    <text evidence="11">The sequence shown here is derived from an EMBL/GenBank/DDBJ whole genome shotgun (WGS) entry which is preliminary data.</text>
</comment>
<evidence type="ECO:0000256" key="8">
    <source>
        <dbReference type="ARBA" id="ARBA00023180"/>
    </source>
</evidence>
<keyword evidence="7" id="KW-0408">Iron</keyword>
<dbReference type="InterPro" id="IPR005123">
    <property type="entry name" value="Oxoglu/Fe-dep_dioxygenase_dom"/>
</dbReference>
<evidence type="ECO:0000256" key="5">
    <source>
        <dbReference type="ARBA" id="ARBA00022964"/>
    </source>
</evidence>
<keyword evidence="4" id="KW-0847">Vitamin C</keyword>
<dbReference type="InterPro" id="IPR011990">
    <property type="entry name" value="TPR-like_helical_dom_sf"/>
</dbReference>
<keyword evidence="9" id="KW-0732">Signal</keyword>
<evidence type="ECO:0000256" key="6">
    <source>
        <dbReference type="ARBA" id="ARBA00023002"/>
    </source>
</evidence>
<protein>
    <submittedName>
        <fullName evidence="11">Prolyl 4-hydroxylase subunit alpha-3</fullName>
    </submittedName>
</protein>
<evidence type="ECO:0000313" key="11">
    <source>
        <dbReference type="EMBL" id="ODM95303.1"/>
    </source>
</evidence>
<dbReference type="InterPro" id="IPR006620">
    <property type="entry name" value="Pro_4_hyd_alph"/>
</dbReference>
<comment type="cofactor">
    <cofactor evidence="1">
        <name>L-ascorbate</name>
        <dbReference type="ChEBI" id="CHEBI:38290"/>
    </cofactor>
</comment>
<dbReference type="STRING" id="48709.A0A1D2MQI3"/>
<keyword evidence="2" id="KW-0479">Metal-binding</keyword>
<evidence type="ECO:0000256" key="3">
    <source>
        <dbReference type="ARBA" id="ARBA00022824"/>
    </source>
</evidence>
<keyword evidence="5" id="KW-0223">Dioxygenase</keyword>
<evidence type="ECO:0000256" key="9">
    <source>
        <dbReference type="SAM" id="SignalP"/>
    </source>
</evidence>
<sequence>MFNTMKGTWFNILLVLLSIKLSCGSEQEAANEEYVEDQYLLFDATPLEPPSFAYGSLHSLDRLMEWSMKEESIVEVLGSRLELLQTEYKLITSYLKDYNESTRMATEGLHDPSKNTPEGRGRVVGSSAVLAHRMTNRYTSTISKLQELISSDAYIDNQRNINETIHPELIKMLKDREEKSYNGTFTTEDETPEALPIWPWPHKLDLYRSDLSFIHLHEIYGFFPAQMRVGLEVDTKYGGFLNAKQCFAIGAHALSRYYYYMAIEWLELTKNLLLSADEEDRSIPLDIVSSLLDIAIKEHNLGIKYNGTEEFYTRPTYEGQPTEERLRYRKYIYHSPTIRENPQFNAVSQYWALCSGVTFQTPKTQKSLKCFYEMKRHPYLYINPLKTEILSENPPVFQFYDVLANDTIEDIKAKAVPRLQLSEVVGTDDVEQITKHRTSAGTFMRYKEMPKVYEHSEIISGLKLLEKASEMAQVVEYTYGRYYIYHADALEDEEPEEERGYMTESGDRVATLLYYLETAEYGGDTPFCAAGVNARRVRASAVLWYNMYRNGTVREDVYHGACPVIHGHKIIINHWIHYNQNWNYFPCSLNPLE</sequence>
<dbReference type="GO" id="GO:0005506">
    <property type="term" value="F:iron ion binding"/>
    <property type="evidence" value="ECO:0007669"/>
    <property type="project" value="InterPro"/>
</dbReference>
<dbReference type="Proteomes" id="UP000094527">
    <property type="component" value="Unassembled WGS sequence"/>
</dbReference>